<name>A0A7T8GS02_CALRO</name>
<protein>
    <submittedName>
        <fullName evidence="2">Uncharacterized protein</fullName>
    </submittedName>
</protein>
<sequence length="53" mass="5981">MAHQAVGKLTSFITVLAGELDYSIAVISLWIWICGMIDLNIDSQMRLRTQLFP</sequence>
<evidence type="ECO:0000313" key="2">
    <source>
        <dbReference type="EMBL" id="QQP36662.1"/>
    </source>
</evidence>
<reference evidence="3" key="1">
    <citation type="submission" date="2021-01" db="EMBL/GenBank/DDBJ databases">
        <title>Caligus Genome Assembly.</title>
        <authorList>
            <person name="Gallardo-Escarate C."/>
        </authorList>
    </citation>
    <scope>NUCLEOTIDE SEQUENCE [LARGE SCALE GENOMIC DNA]</scope>
</reference>
<feature type="transmembrane region" description="Helical" evidence="1">
    <location>
        <begin position="22"/>
        <end position="41"/>
    </location>
</feature>
<evidence type="ECO:0000313" key="3">
    <source>
        <dbReference type="Proteomes" id="UP000595437"/>
    </source>
</evidence>
<keyword evidence="1" id="KW-1133">Transmembrane helix</keyword>
<dbReference type="AlphaFoldDB" id="A0A7T8GS02"/>
<keyword evidence="3" id="KW-1185">Reference proteome</keyword>
<gene>
    <name evidence="2" type="ORF">FKW44_021830</name>
</gene>
<dbReference type="EMBL" id="CP045905">
    <property type="protein sequence ID" value="QQP36662.1"/>
    <property type="molecule type" value="Genomic_DNA"/>
</dbReference>
<keyword evidence="1" id="KW-0812">Transmembrane</keyword>
<evidence type="ECO:0000256" key="1">
    <source>
        <dbReference type="SAM" id="Phobius"/>
    </source>
</evidence>
<organism evidence="2 3">
    <name type="scientific">Caligus rogercresseyi</name>
    <name type="common">Sea louse</name>
    <dbReference type="NCBI Taxonomy" id="217165"/>
    <lineage>
        <taxon>Eukaryota</taxon>
        <taxon>Metazoa</taxon>
        <taxon>Ecdysozoa</taxon>
        <taxon>Arthropoda</taxon>
        <taxon>Crustacea</taxon>
        <taxon>Multicrustacea</taxon>
        <taxon>Hexanauplia</taxon>
        <taxon>Copepoda</taxon>
        <taxon>Siphonostomatoida</taxon>
        <taxon>Caligidae</taxon>
        <taxon>Caligus</taxon>
    </lineage>
</organism>
<proteinExistence type="predicted"/>
<accession>A0A7T8GS02</accession>
<keyword evidence="1" id="KW-0472">Membrane</keyword>
<dbReference type="Proteomes" id="UP000595437">
    <property type="component" value="Chromosome 16"/>
</dbReference>